<dbReference type="EMBL" id="CACRTL010000008">
    <property type="protein sequence ID" value="VYT59614.1"/>
    <property type="molecule type" value="Genomic_DNA"/>
</dbReference>
<evidence type="ECO:0000256" key="1">
    <source>
        <dbReference type="SAM" id="MobiDB-lite"/>
    </source>
</evidence>
<dbReference type="GO" id="GO:0006259">
    <property type="term" value="P:DNA metabolic process"/>
    <property type="evidence" value="ECO:0007669"/>
    <property type="project" value="InterPro"/>
</dbReference>
<dbReference type="RefSeq" id="WP_156635092.1">
    <property type="nucleotide sequence ID" value="NZ_CACRTL010000008.1"/>
</dbReference>
<name>A0A6N2XYQ7_9FIRM</name>
<evidence type="ECO:0000313" key="2">
    <source>
        <dbReference type="EMBL" id="VYT59614.1"/>
    </source>
</evidence>
<reference evidence="2" key="1">
    <citation type="submission" date="2019-11" db="EMBL/GenBank/DDBJ databases">
        <authorList>
            <person name="Feng L."/>
        </authorList>
    </citation>
    <scope>NUCLEOTIDE SEQUENCE</scope>
    <source>
        <strain evidence="2">CramosumLFYP8</strain>
    </source>
</reference>
<accession>A0A6N2XYQ7</accession>
<dbReference type="Pfam" id="PF03837">
    <property type="entry name" value="RecT"/>
    <property type="match status" value="1"/>
</dbReference>
<gene>
    <name evidence="2" type="ORF">CRLFYP8_01148</name>
</gene>
<dbReference type="InterPro" id="IPR018330">
    <property type="entry name" value="RecT_fam"/>
</dbReference>
<proteinExistence type="predicted"/>
<protein>
    <submittedName>
        <fullName evidence="2">Recombination and repair protein RecT</fullName>
    </submittedName>
</protein>
<feature type="region of interest" description="Disordered" evidence="1">
    <location>
        <begin position="277"/>
        <end position="322"/>
    </location>
</feature>
<organism evidence="2">
    <name type="scientific">Thomasclavelia ramosa</name>
    <dbReference type="NCBI Taxonomy" id="1547"/>
    <lineage>
        <taxon>Bacteria</taxon>
        <taxon>Bacillati</taxon>
        <taxon>Bacillota</taxon>
        <taxon>Erysipelotrichia</taxon>
        <taxon>Erysipelotrichales</taxon>
        <taxon>Coprobacillaceae</taxon>
        <taxon>Thomasclavelia</taxon>
    </lineage>
</organism>
<feature type="compositionally biased region" description="Polar residues" evidence="1">
    <location>
        <begin position="277"/>
        <end position="287"/>
    </location>
</feature>
<sequence length="322" mass="36448">MTQVQTKEPKQEIELSVQQLEKQGLVLPKNITDTVFNTLSVYQQQGTVSFPRNYSVGNALKAAYLIYQNDSKLQKCTNASVANALLDMCIGGLNPSKNQCYFVPMGDQCTLMTSYFGKQTMVKRIKGVIDVRSDVIYKDTCYELTLDVYGNDDIKITGPCPLDKRKSENIIGAWARIILDPEVWGVETYTAIMTLEDIQNAWSMGSAYGKSKAHQKFMAEMAKKSAINRCIKNFINTRDDQDILIDTLNRVTSNEYEPDVYDDVQYQVREEQASQVIDISQEPQESPKQAHTEPKPQTQPNAPKEEKQATAQVKQEQMGIDW</sequence>
<dbReference type="GO" id="GO:0003677">
    <property type="term" value="F:DNA binding"/>
    <property type="evidence" value="ECO:0007669"/>
    <property type="project" value="InterPro"/>
</dbReference>
<dbReference type="AlphaFoldDB" id="A0A6N2XYQ7"/>